<reference evidence="1 2" key="1">
    <citation type="submission" date="2017-10" db="EMBL/GenBank/DDBJ databases">
        <title>FDA dAtabase for Regulatory Grade micrObial Sequences (FDA-ARGOS): Supporting development and validation of Infectious Disease Dx tests.</title>
        <authorList>
            <person name="Campos J."/>
            <person name="Goldberg B."/>
            <person name="Tallon L.J."/>
            <person name="Sadzewicz L."/>
            <person name="Sengamalay N."/>
            <person name="Ott S."/>
            <person name="Godinez A."/>
            <person name="Nagaraj S."/>
            <person name="Vyas G."/>
            <person name="Aluvathingal J."/>
            <person name="Nadendla S."/>
            <person name="Geyer C."/>
            <person name="Nandy P."/>
            <person name="Hobson J."/>
            <person name="Sichtig H."/>
        </authorList>
    </citation>
    <scope>NUCLEOTIDE SEQUENCE [LARGE SCALE GENOMIC DNA]</scope>
    <source>
        <strain evidence="1 2">FDAARGOS_185</strain>
    </source>
</reference>
<name>A0A553S7D5_ENTAV</name>
<proteinExistence type="predicted"/>
<dbReference type="Proteomes" id="UP000316316">
    <property type="component" value="Unassembled WGS sequence"/>
</dbReference>
<sequence>MSRSNHDTSIFEFRIDLREDLINKSIPEFSELRNFLRKRSVAFRGLFLIGNNPVPNRGANRFITETVNKYFLCFFDKGITSENRYSEAFEMIRVHKFELLLAVHVSKGDELNVDKSEYF</sequence>
<protein>
    <submittedName>
        <fullName evidence="1">Uncharacterized protein</fullName>
    </submittedName>
</protein>
<gene>
    <name evidence="1" type="ORF">AUF17_01895</name>
</gene>
<comment type="caution">
    <text evidence="1">The sequence shown here is derived from an EMBL/GenBank/DDBJ whole genome shotgun (WGS) entry which is preliminary data.</text>
</comment>
<dbReference type="AlphaFoldDB" id="A0A553S7D5"/>
<evidence type="ECO:0000313" key="2">
    <source>
        <dbReference type="Proteomes" id="UP000316316"/>
    </source>
</evidence>
<accession>A0A553S7D5</accession>
<dbReference type="EMBL" id="PDXQ01000001">
    <property type="protein sequence ID" value="TRZ32899.1"/>
    <property type="molecule type" value="Genomic_DNA"/>
</dbReference>
<evidence type="ECO:0000313" key="1">
    <source>
        <dbReference type="EMBL" id="TRZ32899.1"/>
    </source>
</evidence>
<organism evidence="1 2">
    <name type="scientific">Enterococcus avium</name>
    <name type="common">Streptococcus avium</name>
    <dbReference type="NCBI Taxonomy" id="33945"/>
    <lineage>
        <taxon>Bacteria</taxon>
        <taxon>Bacillati</taxon>
        <taxon>Bacillota</taxon>
        <taxon>Bacilli</taxon>
        <taxon>Lactobacillales</taxon>
        <taxon>Enterococcaceae</taxon>
        <taxon>Enterococcus</taxon>
    </lineage>
</organism>